<dbReference type="AlphaFoldDB" id="A0A4S3J4Z2"/>
<dbReference type="Proteomes" id="UP000324241">
    <property type="component" value="Unassembled WGS sequence"/>
</dbReference>
<reference evidence="4 5" key="1">
    <citation type="submission" date="2019-03" db="EMBL/GenBank/DDBJ databases">
        <title>The genome sequence of a newly discovered highly antifungal drug resistant Aspergillus species, Aspergillus tanneri NIH 1004.</title>
        <authorList>
            <person name="Mounaud S."/>
            <person name="Singh I."/>
            <person name="Joardar V."/>
            <person name="Pakala S."/>
            <person name="Pakala S."/>
            <person name="Venepally P."/>
            <person name="Hoover J."/>
            <person name="Nierman W."/>
            <person name="Chung J."/>
            <person name="Losada L."/>
        </authorList>
    </citation>
    <scope>NUCLEOTIDE SEQUENCE [LARGE SCALE GENOMIC DNA]</scope>
    <source>
        <strain evidence="4 5">NIH1004</strain>
    </source>
</reference>
<protein>
    <submittedName>
        <fullName evidence="4">Uncharacterized protein</fullName>
    </submittedName>
</protein>
<feature type="compositionally biased region" description="Polar residues" evidence="1">
    <location>
        <begin position="33"/>
        <end position="46"/>
    </location>
</feature>
<evidence type="ECO:0000313" key="5">
    <source>
        <dbReference type="Proteomes" id="UP000308092"/>
    </source>
</evidence>
<evidence type="ECO:0000313" key="6">
    <source>
        <dbReference type="Proteomes" id="UP000324241"/>
    </source>
</evidence>
<keyword evidence="5" id="KW-1185">Reference proteome</keyword>
<dbReference type="EMBL" id="QUQM01000002">
    <property type="protein sequence ID" value="KAA8651944.1"/>
    <property type="molecule type" value="Genomic_DNA"/>
</dbReference>
<dbReference type="RefSeq" id="XP_033431305.1">
    <property type="nucleotide sequence ID" value="XM_033565548.1"/>
</dbReference>
<accession>A0A4S3J4Z2</accession>
<gene>
    <name evidence="3" type="ORF">ATNIH1004_000844</name>
    <name evidence="4" type="ORF">EYZ11_010586</name>
</gene>
<organism evidence="4 5">
    <name type="scientific">Aspergillus tanneri</name>
    <dbReference type="NCBI Taxonomy" id="1220188"/>
    <lineage>
        <taxon>Eukaryota</taxon>
        <taxon>Fungi</taxon>
        <taxon>Dikarya</taxon>
        <taxon>Ascomycota</taxon>
        <taxon>Pezizomycotina</taxon>
        <taxon>Eurotiomycetes</taxon>
        <taxon>Eurotiomycetidae</taxon>
        <taxon>Eurotiales</taxon>
        <taxon>Aspergillaceae</taxon>
        <taxon>Aspergillus</taxon>
        <taxon>Aspergillus subgen. Circumdati</taxon>
    </lineage>
</organism>
<reference evidence="3 6" key="2">
    <citation type="submission" date="2019-08" db="EMBL/GenBank/DDBJ databases">
        <title>The genome sequence of a newly discovered highly antifungal drug resistant Aspergillus species, Aspergillus tanneri NIH 1004.</title>
        <authorList>
            <person name="Mounaud S."/>
            <person name="Singh I."/>
            <person name="Joardar V."/>
            <person name="Pakala S."/>
            <person name="Pakala S."/>
            <person name="Venepally P."/>
            <person name="Chung J.K."/>
            <person name="Losada L."/>
            <person name="Nierman W.C."/>
        </authorList>
    </citation>
    <scope>NUCLEOTIDE SEQUENCE [LARGE SCALE GENOMIC DNA]</scope>
    <source>
        <strain evidence="3 6">NIH1004</strain>
    </source>
</reference>
<feature type="signal peptide" evidence="2">
    <location>
        <begin position="1"/>
        <end position="20"/>
    </location>
</feature>
<dbReference type="OrthoDB" id="4477950at2759"/>
<evidence type="ECO:0000313" key="4">
    <source>
        <dbReference type="EMBL" id="THC89950.1"/>
    </source>
</evidence>
<comment type="caution">
    <text evidence="4">The sequence shown here is derived from an EMBL/GenBank/DDBJ whole genome shotgun (WGS) entry which is preliminary data.</text>
</comment>
<name>A0A4S3J4Z2_9EURO</name>
<feature type="region of interest" description="Disordered" evidence="1">
    <location>
        <begin position="26"/>
        <end position="78"/>
    </location>
</feature>
<dbReference type="VEuPathDB" id="FungiDB:EYZ11_010586"/>
<sequence length="117" mass="12525">MQMNSAVVAIIAALAGSSVALPHAGPLHESMTPAPTNGTRFNSPKFTQWPKIVTPDEESEAKPATKHSTNNNNNQNLDPKVDRCPAICAVAAQACVVAVPDDEDFCWDTYVACSRRC</sequence>
<feature type="chain" id="PRO_5033448292" evidence="2">
    <location>
        <begin position="21"/>
        <end position="117"/>
    </location>
</feature>
<dbReference type="Proteomes" id="UP000308092">
    <property type="component" value="Unassembled WGS sequence"/>
</dbReference>
<dbReference type="GeneID" id="54323546"/>
<evidence type="ECO:0000256" key="2">
    <source>
        <dbReference type="SAM" id="SignalP"/>
    </source>
</evidence>
<evidence type="ECO:0000313" key="3">
    <source>
        <dbReference type="EMBL" id="KAA8651944.1"/>
    </source>
</evidence>
<evidence type="ECO:0000256" key="1">
    <source>
        <dbReference type="SAM" id="MobiDB-lite"/>
    </source>
</evidence>
<dbReference type="EMBL" id="SOSA01000580">
    <property type="protein sequence ID" value="THC89950.1"/>
    <property type="molecule type" value="Genomic_DNA"/>
</dbReference>
<keyword evidence="2" id="KW-0732">Signal</keyword>
<proteinExistence type="predicted"/>